<evidence type="ECO:0000259" key="1">
    <source>
        <dbReference type="PROSITE" id="PS51782"/>
    </source>
</evidence>
<protein>
    <submittedName>
        <fullName evidence="2">LysM peptidoglycan-binding domain-containing protein</fullName>
    </submittedName>
</protein>
<dbReference type="PROSITE" id="PS51782">
    <property type="entry name" value="LYSM"/>
    <property type="match status" value="1"/>
</dbReference>
<comment type="caution">
    <text evidence="2">The sequence shown here is derived from an EMBL/GenBank/DDBJ whole genome shotgun (WGS) entry which is preliminary data.</text>
</comment>
<dbReference type="CDD" id="cd00118">
    <property type="entry name" value="LysM"/>
    <property type="match status" value="1"/>
</dbReference>
<evidence type="ECO:0000313" key="2">
    <source>
        <dbReference type="EMBL" id="TLG71370.1"/>
    </source>
</evidence>
<name>A0A5R8Q8B0_9FIRM</name>
<feature type="domain" description="LysM" evidence="1">
    <location>
        <begin position="160"/>
        <end position="209"/>
    </location>
</feature>
<dbReference type="Gene3D" id="3.10.350.10">
    <property type="entry name" value="LysM domain"/>
    <property type="match status" value="1"/>
</dbReference>
<dbReference type="Pfam" id="PF01476">
    <property type="entry name" value="LysM"/>
    <property type="match status" value="1"/>
</dbReference>
<dbReference type="FunCoup" id="A0A5R8Q8B0">
    <property type="interactions" value="24"/>
</dbReference>
<dbReference type="EMBL" id="VBWP01000012">
    <property type="protein sequence ID" value="TLG71370.1"/>
    <property type="molecule type" value="Genomic_DNA"/>
</dbReference>
<dbReference type="PANTHER" id="PTHR34700">
    <property type="entry name" value="POTASSIUM BINDING PROTEIN KBP"/>
    <property type="match status" value="1"/>
</dbReference>
<dbReference type="OrthoDB" id="9800780at2"/>
<keyword evidence="3" id="KW-1185">Reference proteome</keyword>
<evidence type="ECO:0000313" key="3">
    <source>
        <dbReference type="Proteomes" id="UP000306912"/>
    </source>
</evidence>
<accession>A0A5R8Q8B0</accession>
<dbReference type="SUPFAM" id="SSF54106">
    <property type="entry name" value="LysM domain"/>
    <property type="match status" value="1"/>
</dbReference>
<gene>
    <name evidence="2" type="ORF">FEZ08_10775</name>
</gene>
<dbReference type="PANTHER" id="PTHR34700:SF4">
    <property type="entry name" value="PHAGE-LIKE ELEMENT PBSX PROTEIN XKDP"/>
    <property type="match status" value="1"/>
</dbReference>
<dbReference type="InParanoid" id="A0A5R8Q8B0"/>
<sequence length="211" mass="23936">MRNNYKIYISCAGVGFTLYINPEEIKISEKSNNDVKEVINLGQVNVHGQRELQEFELKDVMCVSNSNYQAIDYARLLQAFHDTKKPVEIVFTSAISQFINKGIDSLWLIESLSVTERAGEEGDFYLSAKFKQYRNYSVRQLSLTGAGSTTVRNSSYTPPTTYTVVSGDNLWMLAQKFYGDGDQYQKIYNANKNLIKVPGLIYPGQILTIPR</sequence>
<dbReference type="InterPro" id="IPR036779">
    <property type="entry name" value="LysM_dom_sf"/>
</dbReference>
<proteinExistence type="predicted"/>
<dbReference type="InterPro" id="IPR052196">
    <property type="entry name" value="Bact_Kbp"/>
</dbReference>
<dbReference type="SMART" id="SM00257">
    <property type="entry name" value="LysM"/>
    <property type="match status" value="1"/>
</dbReference>
<organism evidence="2 3">
    <name type="scientific">Culicoidibacter larvae</name>
    <dbReference type="NCBI Taxonomy" id="2579976"/>
    <lineage>
        <taxon>Bacteria</taxon>
        <taxon>Bacillati</taxon>
        <taxon>Bacillota</taxon>
        <taxon>Culicoidibacteria</taxon>
        <taxon>Culicoidibacterales</taxon>
        <taxon>Culicoidibacteraceae</taxon>
        <taxon>Culicoidibacter</taxon>
    </lineage>
</organism>
<dbReference type="AlphaFoldDB" id="A0A5R8Q8B0"/>
<dbReference type="RefSeq" id="WP_138192255.1">
    <property type="nucleotide sequence ID" value="NZ_VBWP01000012.1"/>
</dbReference>
<dbReference type="Proteomes" id="UP000306912">
    <property type="component" value="Unassembled WGS sequence"/>
</dbReference>
<dbReference type="InterPro" id="IPR018392">
    <property type="entry name" value="LysM"/>
</dbReference>
<reference evidence="2 3" key="1">
    <citation type="submission" date="2019-05" db="EMBL/GenBank/DDBJ databases">
        <title>Culicoidintestinum kansasii gen. nov., sp. nov. from the gastrointestinal tract of the biting midge, Culicoides sonorensis.</title>
        <authorList>
            <person name="Neupane S."/>
            <person name="Ghosh A."/>
            <person name="Gunther S."/>
            <person name="Martin K."/>
            <person name="Zurek L."/>
        </authorList>
    </citation>
    <scope>NUCLEOTIDE SEQUENCE [LARGE SCALE GENOMIC DNA]</scope>
    <source>
        <strain evidence="2 3">CS-1</strain>
    </source>
</reference>